<dbReference type="FunFam" id="3.40.50.2000:FF:000023">
    <property type="entry name" value="ADP-heptose--LPS heptosyltransferase II"/>
    <property type="match status" value="1"/>
</dbReference>
<protein>
    <recommendedName>
        <fullName evidence="4">lipopolysaccharide heptosyltransferase II</fullName>
        <ecNumber evidence="4">2.4.99.24</ecNumber>
    </recommendedName>
</protein>
<comment type="catalytic activity">
    <reaction evidence="5">
        <text>an L-alpha-D-Hep-(1-&gt;5)-[alpha-Kdo-(2-&gt;4)]-alpha-Kdo-(2-&gt;6)-lipid A + ADP-L-glycero-beta-D-manno-heptose = an L-alpha-D-Hep-(1-&gt;3)-L-alpha-D-Hep-(1-&gt;5)-[alpha-Kdo-(2-&gt;4)]-alpha-Kdo-(2-&gt;6)-lipid A + ADP + H(+)</text>
        <dbReference type="Rhea" id="RHEA:74071"/>
        <dbReference type="ChEBI" id="CHEBI:15378"/>
        <dbReference type="ChEBI" id="CHEBI:61506"/>
        <dbReference type="ChEBI" id="CHEBI:193068"/>
        <dbReference type="ChEBI" id="CHEBI:193069"/>
        <dbReference type="ChEBI" id="CHEBI:456216"/>
        <dbReference type="EC" id="2.4.99.24"/>
    </reaction>
</comment>
<reference evidence="6 7" key="1">
    <citation type="submission" date="2017-07" db="EMBL/GenBank/DDBJ databases">
        <title>Complete genome sequence of Oryzomicrobium terrae TPP412.</title>
        <authorList>
            <person name="Chiu L.-W."/>
            <person name="Lo K.-J."/>
            <person name="Tsai Y.-M."/>
            <person name="Lin S.-S."/>
            <person name="Kuo C.-H."/>
            <person name="Liu C.-T."/>
        </authorList>
    </citation>
    <scope>NUCLEOTIDE SEQUENCE [LARGE SCALE GENOMIC DNA]</scope>
    <source>
        <strain evidence="6 7">TPP412</strain>
    </source>
</reference>
<dbReference type="PANTHER" id="PTHR30160">
    <property type="entry name" value="TETRAACYLDISACCHARIDE 4'-KINASE-RELATED"/>
    <property type="match status" value="1"/>
</dbReference>
<dbReference type="EMBL" id="CP022579">
    <property type="protein sequence ID" value="QEL65739.1"/>
    <property type="molecule type" value="Genomic_DNA"/>
</dbReference>
<accession>A0A5C1EAS9</accession>
<dbReference type="AlphaFoldDB" id="A0A5C1EAS9"/>
<sequence>MPLSRFTPRHGLIVAPSWVGDAVMAQPLFMRLHERHPGLVLDALAPPWVAPVLARMPEIRTVHRNPFAHGEFNLKGRLTQARELRAAGYDAVWILPNSLKSSLVPFFARIPKRIGFTGESRYGLVNVRHHLDKQKTPLMVARFAQLAERPGQLPAEPLPRPRLTSSPENQARTLAQLGLKRPEKLVAFCPGAEYGPAKRWPAVHFAELARRLHHAGVAVWILGSPKDHAIGEEIVALAGLATEACHNLCGATALDAAIDLLALADAVVCNDSGLMHVAAALDRPLVAVYGSSSPGFTPPLSDRATVVSLKLSCSPCYKRECPLGHLDCLNKLLPGQVWQALPAGLTDPHPGAHTISIVPMTGGTP</sequence>
<dbReference type="EC" id="2.4.99.24" evidence="4"/>
<dbReference type="SUPFAM" id="SSF53756">
    <property type="entry name" value="UDP-Glycosyltransferase/glycogen phosphorylase"/>
    <property type="match status" value="1"/>
</dbReference>
<dbReference type="KEGG" id="otr:OTERR_22630"/>
<dbReference type="GO" id="GO:0009244">
    <property type="term" value="P:lipopolysaccharide core region biosynthetic process"/>
    <property type="evidence" value="ECO:0007669"/>
    <property type="project" value="TreeGrafter"/>
</dbReference>
<keyword evidence="7" id="KW-1185">Reference proteome</keyword>
<dbReference type="InterPro" id="IPR002201">
    <property type="entry name" value="Glyco_trans_9"/>
</dbReference>
<dbReference type="GO" id="GO:0008713">
    <property type="term" value="F:ADP-heptose-lipopolysaccharide heptosyltransferase activity"/>
    <property type="evidence" value="ECO:0007669"/>
    <property type="project" value="UniProtKB-EC"/>
</dbReference>
<evidence type="ECO:0000256" key="5">
    <source>
        <dbReference type="ARBA" id="ARBA00047503"/>
    </source>
</evidence>
<dbReference type="InterPro" id="IPR011910">
    <property type="entry name" value="RfaF"/>
</dbReference>
<dbReference type="Proteomes" id="UP000323671">
    <property type="component" value="Chromosome"/>
</dbReference>
<evidence type="ECO:0000313" key="7">
    <source>
        <dbReference type="Proteomes" id="UP000323671"/>
    </source>
</evidence>
<dbReference type="Gene3D" id="3.40.50.2000">
    <property type="entry name" value="Glycogen Phosphorylase B"/>
    <property type="match status" value="2"/>
</dbReference>
<dbReference type="CDD" id="cd03789">
    <property type="entry name" value="GT9_LPS_heptosyltransferase"/>
    <property type="match status" value="1"/>
</dbReference>
<dbReference type="PANTHER" id="PTHR30160:SF7">
    <property type="entry name" value="ADP-HEPTOSE--LPS HEPTOSYLTRANSFERASE 2"/>
    <property type="match status" value="1"/>
</dbReference>
<organism evidence="6 7">
    <name type="scientific">Oryzomicrobium terrae</name>
    <dbReference type="NCBI Taxonomy" id="1735038"/>
    <lineage>
        <taxon>Bacteria</taxon>
        <taxon>Pseudomonadati</taxon>
        <taxon>Pseudomonadota</taxon>
        <taxon>Betaproteobacteria</taxon>
        <taxon>Rhodocyclales</taxon>
        <taxon>Rhodocyclaceae</taxon>
        <taxon>Oryzomicrobium</taxon>
    </lineage>
</organism>
<dbReference type="Pfam" id="PF01075">
    <property type="entry name" value="Glyco_transf_9"/>
    <property type="match status" value="1"/>
</dbReference>
<evidence type="ECO:0000256" key="4">
    <source>
        <dbReference type="ARBA" id="ARBA00044042"/>
    </source>
</evidence>
<dbReference type="NCBIfam" id="TIGR02195">
    <property type="entry name" value="heptsyl_trn_II"/>
    <property type="match status" value="1"/>
</dbReference>
<dbReference type="InterPro" id="IPR051199">
    <property type="entry name" value="LPS_LOS_Heptosyltrfase"/>
</dbReference>
<gene>
    <name evidence="6" type="primary">waaF</name>
    <name evidence="6" type="ORF">OTERR_22630</name>
</gene>
<comment type="similarity">
    <text evidence="3">Belongs to the glycosyltransferase 9 family.</text>
</comment>
<proteinExistence type="inferred from homology"/>
<dbReference type="RefSeq" id="WP_149425845.1">
    <property type="nucleotide sequence ID" value="NZ_CP022579.1"/>
</dbReference>
<dbReference type="GO" id="GO:0005829">
    <property type="term" value="C:cytosol"/>
    <property type="evidence" value="ECO:0007669"/>
    <property type="project" value="TreeGrafter"/>
</dbReference>
<evidence type="ECO:0000313" key="6">
    <source>
        <dbReference type="EMBL" id="QEL65739.1"/>
    </source>
</evidence>
<name>A0A5C1EAS9_9RHOO</name>
<keyword evidence="1" id="KW-0328">Glycosyltransferase</keyword>
<keyword evidence="2 6" id="KW-0808">Transferase</keyword>
<evidence type="ECO:0000256" key="2">
    <source>
        <dbReference type="ARBA" id="ARBA00022679"/>
    </source>
</evidence>
<evidence type="ECO:0000256" key="1">
    <source>
        <dbReference type="ARBA" id="ARBA00022676"/>
    </source>
</evidence>
<evidence type="ECO:0000256" key="3">
    <source>
        <dbReference type="ARBA" id="ARBA00043995"/>
    </source>
</evidence>